<comment type="caution">
    <text evidence="1">The sequence shown here is derived from an EMBL/GenBank/DDBJ whole genome shotgun (WGS) entry which is preliminary data.</text>
</comment>
<sequence>CTITLKDVQLQLGLLVDGSVLTRSAQSVDWRVICYDLLGVIPNNTYEGWAYILEIIGSYLMLDLSRNLVHLRWLLKLVDFRATGELSWGSVHVKVSLVNYATVDMHQTDRVLRQFGFQQPILVTPVVLDNEHEINLRQSNMHWPDPWQVIFVLGRAKASANLCRKGTMRPFKSKEKG</sequence>
<name>A0A7J8TBG2_GOSDV</name>
<dbReference type="PANTHER" id="PTHR46033">
    <property type="entry name" value="PROTEIN MAIN-LIKE 2"/>
    <property type="match status" value="1"/>
</dbReference>
<proteinExistence type="predicted"/>
<protein>
    <recommendedName>
        <fullName evidence="3">Aminotransferase-like plant mobile domain-containing protein</fullName>
    </recommendedName>
</protein>
<dbReference type="Proteomes" id="UP000593561">
    <property type="component" value="Unassembled WGS sequence"/>
</dbReference>
<reference evidence="1 2" key="1">
    <citation type="journal article" date="2019" name="Genome Biol. Evol.">
        <title>Insights into the evolution of the New World diploid cottons (Gossypium, subgenus Houzingenia) based on genome sequencing.</title>
        <authorList>
            <person name="Grover C.E."/>
            <person name="Arick M.A. 2nd"/>
            <person name="Thrash A."/>
            <person name="Conover J.L."/>
            <person name="Sanders W.S."/>
            <person name="Peterson D.G."/>
            <person name="Frelichowski J.E."/>
            <person name="Scheffler J.A."/>
            <person name="Scheffler B.E."/>
            <person name="Wendel J.F."/>
        </authorList>
    </citation>
    <scope>NUCLEOTIDE SEQUENCE [LARGE SCALE GENOMIC DNA]</scope>
    <source>
        <strain evidence="1">27</strain>
        <tissue evidence="1">Leaf</tissue>
    </source>
</reference>
<gene>
    <name evidence="1" type="ORF">Godav_029243</name>
</gene>
<feature type="non-terminal residue" evidence="1">
    <location>
        <position position="1"/>
    </location>
</feature>
<evidence type="ECO:0008006" key="3">
    <source>
        <dbReference type="Google" id="ProtNLM"/>
    </source>
</evidence>
<evidence type="ECO:0000313" key="2">
    <source>
        <dbReference type="Proteomes" id="UP000593561"/>
    </source>
</evidence>
<dbReference type="PANTHER" id="PTHR46033:SF8">
    <property type="entry name" value="PROTEIN MAINTENANCE OF MERISTEMS-LIKE"/>
    <property type="match status" value="1"/>
</dbReference>
<organism evidence="1 2">
    <name type="scientific">Gossypium davidsonii</name>
    <name type="common">Davidson's cotton</name>
    <name type="synonym">Gossypium klotzschianum subsp. davidsonii</name>
    <dbReference type="NCBI Taxonomy" id="34287"/>
    <lineage>
        <taxon>Eukaryota</taxon>
        <taxon>Viridiplantae</taxon>
        <taxon>Streptophyta</taxon>
        <taxon>Embryophyta</taxon>
        <taxon>Tracheophyta</taxon>
        <taxon>Spermatophyta</taxon>
        <taxon>Magnoliopsida</taxon>
        <taxon>eudicotyledons</taxon>
        <taxon>Gunneridae</taxon>
        <taxon>Pentapetalae</taxon>
        <taxon>rosids</taxon>
        <taxon>malvids</taxon>
        <taxon>Malvales</taxon>
        <taxon>Malvaceae</taxon>
        <taxon>Malvoideae</taxon>
        <taxon>Gossypium</taxon>
    </lineage>
</organism>
<evidence type="ECO:0000313" key="1">
    <source>
        <dbReference type="EMBL" id="MBA0635535.1"/>
    </source>
</evidence>
<dbReference type="GO" id="GO:0010073">
    <property type="term" value="P:meristem maintenance"/>
    <property type="evidence" value="ECO:0007669"/>
    <property type="project" value="InterPro"/>
</dbReference>
<keyword evidence="2" id="KW-1185">Reference proteome</keyword>
<dbReference type="InterPro" id="IPR044824">
    <property type="entry name" value="MAIN-like"/>
</dbReference>
<dbReference type="EMBL" id="JABFAC010242170">
    <property type="protein sequence ID" value="MBA0635535.1"/>
    <property type="molecule type" value="Genomic_DNA"/>
</dbReference>
<accession>A0A7J8TBG2</accession>
<dbReference type="AlphaFoldDB" id="A0A7J8TBG2"/>